<organism evidence="1">
    <name type="scientific">uncultured Microbacterium sp</name>
    <dbReference type="NCBI Taxonomy" id="191216"/>
    <lineage>
        <taxon>Bacteria</taxon>
        <taxon>Bacillati</taxon>
        <taxon>Actinomycetota</taxon>
        <taxon>Actinomycetes</taxon>
        <taxon>Micrococcales</taxon>
        <taxon>Microbacteriaceae</taxon>
        <taxon>Microbacterium</taxon>
        <taxon>environmental samples</taxon>
    </lineage>
</organism>
<dbReference type="RefSeq" id="WP_295575448.1">
    <property type="nucleotide sequence ID" value="NZ_FLQR01000006.1"/>
</dbReference>
<accession>A0A1Y5P0R4</accession>
<sequence length="307" mass="32728">MHFDAEESGRLRLREGDGVLAEYVYEPHDAPLESPRPYALLRTRSGADVTAYRPDDHVWHKGLSLALPVVGPHNFWGGPTYVHGEGYVQLPNNGAQVHRAFVVSDTPVADAVAGLARVDEDLDWIAEDGARVLIERRTLTARPIDADTWALTWRSALRNVSDGPLGFGSPTSKGRENAGYAGIFWRGPVSHTGGDIVAPSGRAGDDTRGEPGPWLAFIAPDRSAGVLMLDAGAEESPWFARSAEYAGLNPAPFFFQETVLPPGETLVLAAALVIGTAEVAALAATVGATLVDELRAAHTPDTPEDPA</sequence>
<dbReference type="Pfam" id="PF14100">
    <property type="entry name" value="DUF6807"/>
    <property type="match status" value="1"/>
</dbReference>
<dbReference type="EMBL" id="FLQR01000006">
    <property type="protein sequence ID" value="SBS72246.1"/>
    <property type="molecule type" value="Genomic_DNA"/>
</dbReference>
<evidence type="ECO:0000313" key="1">
    <source>
        <dbReference type="EMBL" id="SBS72246.1"/>
    </source>
</evidence>
<proteinExistence type="predicted"/>
<name>A0A1Y5P0R4_9MICO</name>
<protein>
    <submittedName>
        <fullName evidence="1">Uncharacterized protein</fullName>
    </submittedName>
</protein>
<dbReference type="AlphaFoldDB" id="A0A1Y5P0R4"/>
<dbReference type="InterPro" id="IPR029475">
    <property type="entry name" value="DUF6807"/>
</dbReference>
<gene>
    <name evidence="1" type="ORF">MIPYR_20496</name>
</gene>
<reference evidence="1" key="1">
    <citation type="submission" date="2016-03" db="EMBL/GenBank/DDBJ databases">
        <authorList>
            <person name="Ploux O."/>
        </authorList>
    </citation>
    <scope>NUCLEOTIDE SEQUENCE</scope>
    <source>
        <strain evidence="1">UC1</strain>
    </source>
</reference>